<evidence type="ECO:0000256" key="1">
    <source>
        <dbReference type="ARBA" id="ARBA00022598"/>
    </source>
</evidence>
<protein>
    <submittedName>
        <fullName evidence="3">Bifunctional ligase/repressor BirA</fullName>
        <ecNumber evidence="3">6.3.4.15</ecNumber>
    </submittedName>
</protein>
<dbReference type="RefSeq" id="WP_419192100.1">
    <property type="nucleotide sequence ID" value="NZ_CP036287.1"/>
</dbReference>
<dbReference type="EMBL" id="CP036287">
    <property type="protein sequence ID" value="QDU65735.1"/>
    <property type="molecule type" value="Genomic_DNA"/>
</dbReference>
<dbReference type="SUPFAM" id="SSF55681">
    <property type="entry name" value="Class II aaRS and biotin synthetases"/>
    <property type="match status" value="1"/>
</dbReference>
<dbReference type="GO" id="GO:0004077">
    <property type="term" value="F:biotin--[biotin carboxyl-carrier protein] ligase activity"/>
    <property type="evidence" value="ECO:0007669"/>
    <property type="project" value="UniProtKB-EC"/>
</dbReference>
<dbReference type="PANTHER" id="PTHR12835:SF5">
    <property type="entry name" value="BIOTIN--PROTEIN LIGASE"/>
    <property type="match status" value="1"/>
</dbReference>
<accession>A0A518BFI3</accession>
<evidence type="ECO:0000313" key="4">
    <source>
        <dbReference type="Proteomes" id="UP000316921"/>
    </source>
</evidence>
<evidence type="ECO:0000313" key="3">
    <source>
        <dbReference type="EMBL" id="QDU65735.1"/>
    </source>
</evidence>
<feature type="domain" description="BPL/LPL catalytic" evidence="2">
    <location>
        <begin position="6"/>
        <end position="182"/>
    </location>
</feature>
<proteinExistence type="predicted"/>
<name>A0A518BFI3_9BACT</name>
<gene>
    <name evidence="3" type="primary">birA</name>
    <name evidence="3" type="ORF">Pla133_08010</name>
</gene>
<dbReference type="GO" id="GO:0005737">
    <property type="term" value="C:cytoplasm"/>
    <property type="evidence" value="ECO:0007669"/>
    <property type="project" value="TreeGrafter"/>
</dbReference>
<dbReference type="NCBIfam" id="TIGR00121">
    <property type="entry name" value="birA_ligase"/>
    <property type="match status" value="1"/>
</dbReference>
<dbReference type="Proteomes" id="UP000316921">
    <property type="component" value="Chromosome"/>
</dbReference>
<dbReference type="CDD" id="cd16442">
    <property type="entry name" value="BPL"/>
    <property type="match status" value="1"/>
</dbReference>
<keyword evidence="1 3" id="KW-0436">Ligase</keyword>
<dbReference type="PANTHER" id="PTHR12835">
    <property type="entry name" value="BIOTIN PROTEIN LIGASE"/>
    <property type="match status" value="1"/>
</dbReference>
<dbReference type="Pfam" id="PF03099">
    <property type="entry name" value="BPL_LplA_LipB"/>
    <property type="match status" value="1"/>
</dbReference>
<dbReference type="InterPro" id="IPR045864">
    <property type="entry name" value="aa-tRNA-synth_II/BPL/LPL"/>
</dbReference>
<dbReference type="PROSITE" id="PS51733">
    <property type="entry name" value="BPL_LPL_CATALYTIC"/>
    <property type="match status" value="1"/>
</dbReference>
<keyword evidence="4" id="KW-1185">Reference proteome</keyword>
<organism evidence="3 4">
    <name type="scientific">Engelhardtia mirabilis</name>
    <dbReference type="NCBI Taxonomy" id="2528011"/>
    <lineage>
        <taxon>Bacteria</taxon>
        <taxon>Pseudomonadati</taxon>
        <taxon>Planctomycetota</taxon>
        <taxon>Planctomycetia</taxon>
        <taxon>Planctomycetia incertae sedis</taxon>
        <taxon>Engelhardtia</taxon>
    </lineage>
</organism>
<sequence>MDLRAIHHDEVDSTSERAFEALRLGTARNGDTHLAASQSAGRGRLGRRWHSAPGEGLYLSVVLLPPPPGPTQPAALTMAAGLAVLEVARGFGLRGARLKWPNDVLVHGAKLAGILVESRGYDRAAPHFVVGVGLNVAQREFPAELLAERPATSLALEGAAPPLAAVEAALLGSLGRRLAQGLRDDPRLCVEFEAALELLGAEVAVHCGDERHLGRLAGIDLVDGVTIDTGAGARSFDLAWVSAVERAGS</sequence>
<evidence type="ECO:0000259" key="2">
    <source>
        <dbReference type="PROSITE" id="PS51733"/>
    </source>
</evidence>
<dbReference type="InterPro" id="IPR004143">
    <property type="entry name" value="BPL_LPL_catalytic"/>
</dbReference>
<reference evidence="3 4" key="1">
    <citation type="submission" date="2019-02" db="EMBL/GenBank/DDBJ databases">
        <title>Deep-cultivation of Planctomycetes and their phenomic and genomic characterization uncovers novel biology.</title>
        <authorList>
            <person name="Wiegand S."/>
            <person name="Jogler M."/>
            <person name="Boedeker C."/>
            <person name="Pinto D."/>
            <person name="Vollmers J."/>
            <person name="Rivas-Marin E."/>
            <person name="Kohn T."/>
            <person name="Peeters S.H."/>
            <person name="Heuer A."/>
            <person name="Rast P."/>
            <person name="Oberbeckmann S."/>
            <person name="Bunk B."/>
            <person name="Jeske O."/>
            <person name="Meyerdierks A."/>
            <person name="Storesund J.E."/>
            <person name="Kallscheuer N."/>
            <person name="Luecker S."/>
            <person name="Lage O.M."/>
            <person name="Pohl T."/>
            <person name="Merkel B.J."/>
            <person name="Hornburger P."/>
            <person name="Mueller R.-W."/>
            <person name="Bruemmer F."/>
            <person name="Labrenz M."/>
            <person name="Spormann A.M."/>
            <person name="Op den Camp H."/>
            <person name="Overmann J."/>
            <person name="Amann R."/>
            <person name="Jetten M.S.M."/>
            <person name="Mascher T."/>
            <person name="Medema M.H."/>
            <person name="Devos D.P."/>
            <person name="Kaster A.-K."/>
            <person name="Ovreas L."/>
            <person name="Rohde M."/>
            <person name="Galperin M.Y."/>
            <person name="Jogler C."/>
        </authorList>
    </citation>
    <scope>NUCLEOTIDE SEQUENCE [LARGE SCALE GENOMIC DNA]</scope>
    <source>
        <strain evidence="3 4">Pla133</strain>
    </source>
</reference>
<dbReference type="Gene3D" id="3.30.930.10">
    <property type="entry name" value="Bira Bifunctional Protein, Domain 2"/>
    <property type="match status" value="1"/>
</dbReference>
<dbReference type="AlphaFoldDB" id="A0A518BFI3"/>
<dbReference type="KEGG" id="pbap:Pla133_08010"/>
<dbReference type="InterPro" id="IPR004408">
    <property type="entry name" value="Biotin_CoA_COase_ligase"/>
</dbReference>
<dbReference type="EC" id="6.3.4.15" evidence="3"/>